<dbReference type="STRING" id="44689.Q54LM6"/>
<dbReference type="GO" id="GO:0032436">
    <property type="term" value="P:positive regulation of proteasomal ubiquitin-dependent protein catabolic process"/>
    <property type="evidence" value="ECO:0000318"/>
    <property type="project" value="GO_Central"/>
</dbReference>
<dbReference type="OMA" id="HKRINEQ"/>
<name>Q54LM6_DICDI</name>
<evidence type="ECO:0000313" key="3">
    <source>
        <dbReference type="EMBL" id="EAL64038.1"/>
    </source>
</evidence>
<dbReference type="FunCoup" id="Q54LM6">
    <property type="interactions" value="1"/>
</dbReference>
<dbReference type="dictyBase" id="DDB_G0286565"/>
<dbReference type="Pfam" id="PF10172">
    <property type="entry name" value="DDA1"/>
    <property type="match status" value="1"/>
</dbReference>
<dbReference type="VEuPathDB" id="AmoebaDB:DDB_G0286565"/>
<reference evidence="3 4" key="1">
    <citation type="journal article" date="2005" name="Nature">
        <title>The genome of the social amoeba Dictyostelium discoideum.</title>
        <authorList>
            <consortium name="The Dictyostelium discoideum Sequencing Consortium"/>
            <person name="Eichinger L."/>
            <person name="Pachebat J.A."/>
            <person name="Glockner G."/>
            <person name="Rajandream M.A."/>
            <person name="Sucgang R."/>
            <person name="Berriman M."/>
            <person name="Song J."/>
            <person name="Olsen R."/>
            <person name="Szafranski K."/>
            <person name="Xu Q."/>
            <person name="Tunggal B."/>
            <person name="Kummerfeld S."/>
            <person name="Madera M."/>
            <person name="Konfortov B.A."/>
            <person name="Rivero F."/>
            <person name="Bankier A.T."/>
            <person name="Lehmann R."/>
            <person name="Hamlin N."/>
            <person name="Davies R."/>
            <person name="Gaudet P."/>
            <person name="Fey P."/>
            <person name="Pilcher K."/>
            <person name="Chen G."/>
            <person name="Saunders D."/>
            <person name="Sodergren E."/>
            <person name="Davis P."/>
            <person name="Kerhornou A."/>
            <person name="Nie X."/>
            <person name="Hall N."/>
            <person name="Anjard C."/>
            <person name="Hemphill L."/>
            <person name="Bason N."/>
            <person name="Farbrother P."/>
            <person name="Desany B."/>
            <person name="Just E."/>
            <person name="Morio T."/>
            <person name="Rost R."/>
            <person name="Churcher C."/>
            <person name="Cooper J."/>
            <person name="Haydock S."/>
            <person name="van Driessche N."/>
            <person name="Cronin A."/>
            <person name="Goodhead I."/>
            <person name="Muzny D."/>
            <person name="Mourier T."/>
            <person name="Pain A."/>
            <person name="Lu M."/>
            <person name="Harper D."/>
            <person name="Lindsay R."/>
            <person name="Hauser H."/>
            <person name="James K."/>
            <person name="Quiles M."/>
            <person name="Madan Babu M."/>
            <person name="Saito T."/>
            <person name="Buchrieser C."/>
            <person name="Wardroper A."/>
            <person name="Felder M."/>
            <person name="Thangavelu M."/>
            <person name="Johnson D."/>
            <person name="Knights A."/>
            <person name="Loulseged H."/>
            <person name="Mungall K."/>
            <person name="Oliver K."/>
            <person name="Price C."/>
            <person name="Quail M.A."/>
            <person name="Urushihara H."/>
            <person name="Hernandez J."/>
            <person name="Rabbinowitsch E."/>
            <person name="Steffen D."/>
            <person name="Sanders M."/>
            <person name="Ma J."/>
            <person name="Kohara Y."/>
            <person name="Sharp S."/>
            <person name="Simmonds M."/>
            <person name="Spiegler S."/>
            <person name="Tivey A."/>
            <person name="Sugano S."/>
            <person name="White B."/>
            <person name="Walker D."/>
            <person name="Woodward J."/>
            <person name="Winckler T."/>
            <person name="Tanaka Y."/>
            <person name="Shaulsky G."/>
            <person name="Schleicher M."/>
            <person name="Weinstock G."/>
            <person name="Rosenthal A."/>
            <person name="Cox E.C."/>
            <person name="Chisholm R.L."/>
            <person name="Gibbs R."/>
            <person name="Loomis W.F."/>
            <person name="Platzer M."/>
            <person name="Kay R.R."/>
            <person name="Williams J."/>
            <person name="Dear P.H."/>
            <person name="Noegel A.A."/>
            <person name="Barrell B."/>
            <person name="Kuspa A."/>
        </authorList>
    </citation>
    <scope>NUCLEOTIDE SEQUENCE [LARGE SCALE GENOMIC DNA]</scope>
    <source>
        <strain evidence="3 4">AX4</strain>
    </source>
</reference>
<sequence length="131" mass="14912">MNEENELKTNTTTTNTTTTSSFLQFLPTSGSFSKYNVKKPASTQTIPKYIASHNTNPPNDEFVKNEENNILIRSLTKNSVNKRINEQIPNANRQQKKIDSNYNDDSDGDNDDQQVYSSEIDDFSPNKRSRS</sequence>
<keyword evidence="4" id="KW-1185">Reference proteome</keyword>
<dbReference type="RefSeq" id="XP_637535.1">
    <property type="nucleotide sequence ID" value="XM_632443.1"/>
</dbReference>
<dbReference type="InterPro" id="IPR018276">
    <property type="entry name" value="DDA1_dom"/>
</dbReference>
<dbReference type="GeneID" id="8625674"/>
<accession>Q54LM6</accession>
<dbReference type="Proteomes" id="UP000002195">
    <property type="component" value="Unassembled WGS sequence"/>
</dbReference>
<dbReference type="Reactome" id="R-DDI-8951664">
    <property type="pathway name" value="Neddylation"/>
</dbReference>
<dbReference type="AlphaFoldDB" id="Q54LM6"/>
<evidence type="ECO:0000256" key="1">
    <source>
        <dbReference type="SAM" id="MobiDB-lite"/>
    </source>
</evidence>
<evidence type="ECO:0000259" key="2">
    <source>
        <dbReference type="Pfam" id="PF10172"/>
    </source>
</evidence>
<dbReference type="InParanoid" id="Q54LM6"/>
<proteinExistence type="predicted"/>
<feature type="domain" description="DET1- and DDB1-associated protein 1" evidence="2">
    <location>
        <begin position="21"/>
        <end position="78"/>
    </location>
</feature>
<dbReference type="EMBL" id="AAFI02000089">
    <property type="protein sequence ID" value="EAL64038.1"/>
    <property type="molecule type" value="Genomic_DNA"/>
</dbReference>
<dbReference type="eggNOG" id="ENOG502RIFR">
    <property type="taxonomic scope" value="Eukaryota"/>
</dbReference>
<dbReference type="GO" id="GO:0080008">
    <property type="term" value="C:Cul4-RING E3 ubiquitin ligase complex"/>
    <property type="evidence" value="ECO:0000318"/>
    <property type="project" value="GO_Central"/>
</dbReference>
<feature type="compositionally biased region" description="Polar residues" evidence="1">
    <location>
        <begin position="82"/>
        <end position="93"/>
    </location>
</feature>
<comment type="caution">
    <text evidence="3">The sequence shown here is derived from an EMBL/GenBank/DDBJ whole genome shotgun (WGS) entry which is preliminary data.</text>
</comment>
<gene>
    <name evidence="3" type="ORF">DDB_G0286565</name>
</gene>
<dbReference type="PaxDb" id="44689-DDB0187010"/>
<feature type="compositionally biased region" description="Acidic residues" evidence="1">
    <location>
        <begin position="102"/>
        <end position="112"/>
    </location>
</feature>
<feature type="region of interest" description="Disordered" evidence="1">
    <location>
        <begin position="82"/>
        <end position="131"/>
    </location>
</feature>
<evidence type="ECO:0000313" key="4">
    <source>
        <dbReference type="Proteomes" id="UP000002195"/>
    </source>
</evidence>
<organism evidence="3 4">
    <name type="scientific">Dictyostelium discoideum</name>
    <name type="common">Social amoeba</name>
    <dbReference type="NCBI Taxonomy" id="44689"/>
    <lineage>
        <taxon>Eukaryota</taxon>
        <taxon>Amoebozoa</taxon>
        <taxon>Evosea</taxon>
        <taxon>Eumycetozoa</taxon>
        <taxon>Dictyostelia</taxon>
        <taxon>Dictyosteliales</taxon>
        <taxon>Dictyosteliaceae</taxon>
        <taxon>Dictyostelium</taxon>
    </lineage>
</organism>
<protein>
    <recommendedName>
        <fullName evidence="2">DET1- and DDB1-associated protein 1 domain-containing protein</fullName>
    </recommendedName>
</protein>
<dbReference type="HOGENOM" id="CLU_1931477_0_0_1"/>
<dbReference type="KEGG" id="ddi:DDB_G0286565"/>